<dbReference type="GO" id="GO:0004499">
    <property type="term" value="F:N,N-dimethylaniline monooxygenase activity"/>
    <property type="evidence" value="ECO:0007669"/>
    <property type="project" value="InterPro"/>
</dbReference>
<keyword evidence="5" id="KW-0521">NADP</keyword>
<evidence type="ECO:0000313" key="8">
    <source>
        <dbReference type="EMBL" id="GHD44845.1"/>
    </source>
</evidence>
<organism evidence="8 9">
    <name type="scientific">Thalassobaculum fulvum</name>
    <dbReference type="NCBI Taxonomy" id="1633335"/>
    <lineage>
        <taxon>Bacteria</taxon>
        <taxon>Pseudomonadati</taxon>
        <taxon>Pseudomonadota</taxon>
        <taxon>Alphaproteobacteria</taxon>
        <taxon>Rhodospirillales</taxon>
        <taxon>Thalassobaculaceae</taxon>
        <taxon>Thalassobaculum</taxon>
    </lineage>
</organism>
<evidence type="ECO:0000256" key="1">
    <source>
        <dbReference type="ARBA" id="ARBA00001974"/>
    </source>
</evidence>
<dbReference type="Pfam" id="PF00743">
    <property type="entry name" value="FMO-like"/>
    <property type="match status" value="1"/>
</dbReference>
<proteinExistence type="inferred from homology"/>
<gene>
    <name evidence="8" type="ORF">GCM10017083_12740</name>
</gene>
<protein>
    <submittedName>
        <fullName evidence="8">Cyclohexanone monooxygenase</fullName>
    </submittedName>
</protein>
<dbReference type="Proteomes" id="UP000630353">
    <property type="component" value="Unassembled WGS sequence"/>
</dbReference>
<evidence type="ECO:0000256" key="5">
    <source>
        <dbReference type="ARBA" id="ARBA00022857"/>
    </source>
</evidence>
<evidence type="ECO:0000256" key="3">
    <source>
        <dbReference type="ARBA" id="ARBA00022630"/>
    </source>
</evidence>
<comment type="similarity">
    <text evidence="2">Belongs to the FAD-binding monooxygenase family.</text>
</comment>
<dbReference type="RefSeq" id="WP_189988078.1">
    <property type="nucleotide sequence ID" value="NZ_BMZS01000002.1"/>
</dbReference>
<dbReference type="InterPro" id="IPR020946">
    <property type="entry name" value="Flavin_mOase-like"/>
</dbReference>
<dbReference type="Gene3D" id="3.50.50.60">
    <property type="entry name" value="FAD/NAD(P)-binding domain"/>
    <property type="match status" value="2"/>
</dbReference>
<comment type="caution">
    <text evidence="8">The sequence shown here is derived from an EMBL/GenBank/DDBJ whole genome shotgun (WGS) entry which is preliminary data.</text>
</comment>
<evidence type="ECO:0000256" key="4">
    <source>
        <dbReference type="ARBA" id="ARBA00022827"/>
    </source>
</evidence>
<keyword evidence="4" id="KW-0274">FAD</keyword>
<dbReference type="EMBL" id="BMZS01000002">
    <property type="protein sequence ID" value="GHD44845.1"/>
    <property type="molecule type" value="Genomic_DNA"/>
</dbReference>
<dbReference type="PRINTS" id="PR00411">
    <property type="entry name" value="PNDRDTASEI"/>
</dbReference>
<name>A0A918XPW7_9PROT</name>
<dbReference type="GO" id="GO:0050661">
    <property type="term" value="F:NADP binding"/>
    <property type="evidence" value="ECO:0007669"/>
    <property type="project" value="InterPro"/>
</dbReference>
<keyword evidence="7 8" id="KW-0503">Monooxygenase</keyword>
<keyword evidence="3" id="KW-0285">Flavoprotein</keyword>
<evidence type="ECO:0000256" key="6">
    <source>
        <dbReference type="ARBA" id="ARBA00023002"/>
    </source>
</evidence>
<evidence type="ECO:0000313" key="9">
    <source>
        <dbReference type="Proteomes" id="UP000630353"/>
    </source>
</evidence>
<dbReference type="PANTHER" id="PTHR43098">
    <property type="entry name" value="L-ORNITHINE N(5)-MONOOXYGENASE-RELATED"/>
    <property type="match status" value="1"/>
</dbReference>
<evidence type="ECO:0000256" key="2">
    <source>
        <dbReference type="ARBA" id="ARBA00010139"/>
    </source>
</evidence>
<evidence type="ECO:0000256" key="7">
    <source>
        <dbReference type="ARBA" id="ARBA00023033"/>
    </source>
</evidence>
<keyword evidence="9" id="KW-1185">Reference proteome</keyword>
<keyword evidence="6" id="KW-0560">Oxidoreductase</keyword>
<sequence>MAGSETKTGSAPADPNTTNLDVAIVGGGLAGLYALHRMRGLGLKARVYEAGSGVGGTWFWNRYPGARCDIESLEYSYSFSDELQQDWKWPERYATQPQILAYINHVAERFDLLRDVQLNTRIRTAGFDRATDRWTLATDGGEAVSARFCIMATGNLSTPRVPDFKGIESFRGPWYHSGLWPAEGVDFSGKVVGVIGTGSTGIQMIPLIAKQAKHLYVFQRTANFSLPAQNGPMETAREAAYKANYPERRAEARMSGFGVSGYPSPTQSALAASEAERQGKYETLWQRGGSIGFLSCYNDFLVDEQANDTAAEFVREKIRSIVRDPKVAELLAPKDHPIGTKRLCLDTGYYETYNRDNVTLVDVRSAPIQEITERGVRTAEREYALDAIAFATGFDAMTGALREIDIRTDGGPSLAEAWADGPRTYLGLAVAGYPNMFMVTGPGSPGVKSQMILSIEQHVDWIADLIDHARGHSITRVEADGEAQDRWVEHVNQVADSTLYPVANSWYVGANIPGKPRVFMPYVAGVGVYRKKCDEVAANGYEGFTLSGAESLKRTG</sequence>
<reference evidence="8" key="1">
    <citation type="journal article" date="2014" name="Int. J. Syst. Evol. Microbiol.">
        <title>Complete genome sequence of Corynebacterium casei LMG S-19264T (=DSM 44701T), isolated from a smear-ripened cheese.</title>
        <authorList>
            <consortium name="US DOE Joint Genome Institute (JGI-PGF)"/>
            <person name="Walter F."/>
            <person name="Albersmeier A."/>
            <person name="Kalinowski J."/>
            <person name="Ruckert C."/>
        </authorList>
    </citation>
    <scope>NUCLEOTIDE SEQUENCE</scope>
    <source>
        <strain evidence="8">KCTC 42651</strain>
    </source>
</reference>
<dbReference type="PANTHER" id="PTHR43098:SF3">
    <property type="entry name" value="L-ORNITHINE N(5)-MONOOXYGENASE-RELATED"/>
    <property type="match status" value="1"/>
</dbReference>
<dbReference type="SUPFAM" id="SSF51905">
    <property type="entry name" value="FAD/NAD(P)-binding domain"/>
    <property type="match status" value="2"/>
</dbReference>
<dbReference type="InterPro" id="IPR050775">
    <property type="entry name" value="FAD-binding_Monooxygenases"/>
</dbReference>
<comment type="cofactor">
    <cofactor evidence="1">
        <name>FAD</name>
        <dbReference type="ChEBI" id="CHEBI:57692"/>
    </cofactor>
</comment>
<reference evidence="8" key="2">
    <citation type="submission" date="2020-09" db="EMBL/GenBank/DDBJ databases">
        <authorList>
            <person name="Sun Q."/>
            <person name="Kim S."/>
        </authorList>
    </citation>
    <scope>NUCLEOTIDE SEQUENCE</scope>
    <source>
        <strain evidence="8">KCTC 42651</strain>
    </source>
</reference>
<dbReference type="InterPro" id="IPR036188">
    <property type="entry name" value="FAD/NAD-bd_sf"/>
</dbReference>
<dbReference type="GO" id="GO:0050660">
    <property type="term" value="F:flavin adenine dinucleotide binding"/>
    <property type="evidence" value="ECO:0007669"/>
    <property type="project" value="InterPro"/>
</dbReference>
<dbReference type="AlphaFoldDB" id="A0A918XPW7"/>
<accession>A0A918XPW7</accession>